<keyword evidence="1" id="KW-1133">Transmembrane helix</keyword>
<evidence type="ECO:0000313" key="2">
    <source>
        <dbReference type="EMBL" id="KTD83028.1"/>
    </source>
</evidence>
<comment type="caution">
    <text evidence="2">The sequence shown here is derived from an EMBL/GenBank/DDBJ whole genome shotgun (WGS) entry which is preliminary data.</text>
</comment>
<dbReference type="Proteomes" id="UP000054729">
    <property type="component" value="Unassembled WGS sequence"/>
</dbReference>
<organism evidence="2 3">
    <name type="scientific">Legionella waltersii</name>
    <dbReference type="NCBI Taxonomy" id="66969"/>
    <lineage>
        <taxon>Bacteria</taxon>
        <taxon>Pseudomonadati</taxon>
        <taxon>Pseudomonadota</taxon>
        <taxon>Gammaproteobacteria</taxon>
        <taxon>Legionellales</taxon>
        <taxon>Legionellaceae</taxon>
        <taxon>Legionella</taxon>
    </lineage>
</organism>
<evidence type="ECO:0000256" key="1">
    <source>
        <dbReference type="SAM" id="Phobius"/>
    </source>
</evidence>
<gene>
    <name evidence="2" type="ORF">Lwal_0144</name>
</gene>
<keyword evidence="1" id="KW-0812">Transmembrane</keyword>
<reference evidence="2 3" key="1">
    <citation type="submission" date="2015-11" db="EMBL/GenBank/DDBJ databases">
        <title>Genomic analysis of 38 Legionella species identifies large and diverse effector repertoires.</title>
        <authorList>
            <person name="Burstein D."/>
            <person name="Amaro F."/>
            <person name="Zusman T."/>
            <person name="Lifshitz Z."/>
            <person name="Cohen O."/>
            <person name="Gilbert J.A."/>
            <person name="Pupko T."/>
            <person name="Shuman H.A."/>
            <person name="Segal G."/>
        </authorList>
    </citation>
    <scope>NUCLEOTIDE SEQUENCE [LARGE SCALE GENOMIC DNA]</scope>
    <source>
        <strain evidence="2 3">ATCC 51914</strain>
    </source>
</reference>
<dbReference type="RefSeq" id="WP_058479018.1">
    <property type="nucleotide sequence ID" value="NZ_CAAAIQ010000017.1"/>
</dbReference>
<dbReference type="PROSITE" id="PS00409">
    <property type="entry name" value="PROKAR_NTER_METHYL"/>
    <property type="match status" value="1"/>
</dbReference>
<keyword evidence="1" id="KW-0472">Membrane</keyword>
<name>A0A0W1ANX1_9GAMM</name>
<dbReference type="EMBL" id="LNZB01000004">
    <property type="protein sequence ID" value="KTD83028.1"/>
    <property type="molecule type" value="Genomic_DNA"/>
</dbReference>
<keyword evidence="3" id="KW-1185">Reference proteome</keyword>
<dbReference type="STRING" id="66969.Lwal_0144"/>
<proteinExistence type="predicted"/>
<dbReference type="AlphaFoldDB" id="A0A0W1ANX1"/>
<evidence type="ECO:0000313" key="3">
    <source>
        <dbReference type="Proteomes" id="UP000054729"/>
    </source>
</evidence>
<accession>A0A0W1ANX1</accession>
<evidence type="ECO:0008006" key="4">
    <source>
        <dbReference type="Google" id="ProtNLM"/>
    </source>
</evidence>
<sequence>MELSKGFSLLEVLLSLMLIMTIALGLLEQRSKIKSVINQTQLYSKASNILDQTEELFIAHSDTIKKPEKPFELKVHNTHGELNLKVEWLNGARSLSRSHRYLGTSK</sequence>
<feature type="transmembrane region" description="Helical" evidence="1">
    <location>
        <begin position="6"/>
        <end position="27"/>
    </location>
</feature>
<protein>
    <recommendedName>
        <fullName evidence="4">Tfp pilus assembly protein PilV</fullName>
    </recommendedName>
</protein>
<dbReference type="InterPro" id="IPR012902">
    <property type="entry name" value="N_methyl_site"/>
</dbReference>
<dbReference type="PATRIC" id="fig|66969.6.peg.159"/>